<dbReference type="HOGENOM" id="CLU_1871654_0_0_4"/>
<sequence length="136" mass="15119">MRRRVAQDVQPLGIRFANEGKGGVGIQQVAEVDEPIPDLGRDDVGGLRCVGSNGGRRYGAWVRTHGTIGETETNHDEWERGIAQTTQKREATAVAPPRQPRYRDCRRSYNGSRTVAWGRRAEAMNAGEGIYSIRRV</sequence>
<dbReference type="EMBL" id="CP004885">
    <property type="protein sequence ID" value="AGX86255.1"/>
    <property type="molecule type" value="Genomic_DNA"/>
</dbReference>
<keyword evidence="3" id="KW-1185">Reference proteome</keyword>
<proteinExistence type="predicted"/>
<dbReference type="Proteomes" id="UP000017184">
    <property type="component" value="Chromosome"/>
</dbReference>
<accession>U5N4Q9</accession>
<evidence type="ECO:0000313" key="3">
    <source>
        <dbReference type="Proteomes" id="UP000017184"/>
    </source>
</evidence>
<name>U5N4Q9_9BURK</name>
<evidence type="ECO:0000256" key="1">
    <source>
        <dbReference type="SAM" id="MobiDB-lite"/>
    </source>
</evidence>
<protein>
    <submittedName>
        <fullName evidence="2">Uncharacterized protein</fullName>
    </submittedName>
</protein>
<reference evidence="2 3" key="1">
    <citation type="journal article" date="2013" name="Genome Biol.">
        <title>Genomic analysis reveals key aspects of prokaryotic symbiosis in the phototrophic consortium "Chlorochromatium aggregatum".</title>
        <authorList>
            <person name="Liu Z."/>
            <person name="Muller J."/>
            <person name="Li T."/>
            <person name="Alvey R.M."/>
            <person name="Vogl K."/>
            <person name="Frigaard N.U."/>
            <person name="Rockwell N.C."/>
            <person name="Boyd E.S."/>
            <person name="Tomsho L.P."/>
            <person name="Schuster S.C."/>
            <person name="Henke P."/>
            <person name="Rohde M."/>
            <person name="Overmann J."/>
            <person name="Bryant D.A."/>
        </authorList>
    </citation>
    <scope>NUCLEOTIDE SEQUENCE [LARGE SCALE GENOMIC DNA]</scope>
    <source>
        <strain evidence="2">CR</strain>
    </source>
</reference>
<feature type="region of interest" description="Disordered" evidence="1">
    <location>
        <begin position="86"/>
        <end position="105"/>
    </location>
</feature>
<evidence type="ECO:0000313" key="2">
    <source>
        <dbReference type="EMBL" id="AGX86255.1"/>
    </source>
</evidence>
<organism evidence="2 3">
    <name type="scientific">Candidatus Symbiobacter mobilis CR</name>
    <dbReference type="NCBI Taxonomy" id="946483"/>
    <lineage>
        <taxon>Bacteria</taxon>
        <taxon>Pseudomonadati</taxon>
        <taxon>Pseudomonadota</taxon>
        <taxon>Betaproteobacteria</taxon>
        <taxon>Burkholderiales</taxon>
        <taxon>Comamonadaceae</taxon>
    </lineage>
</organism>
<dbReference type="KEGG" id="cbx:Cenrod_0121"/>
<dbReference type="AlphaFoldDB" id="U5N4Q9"/>
<gene>
    <name evidence="2" type="ORF">Cenrod_0121</name>
</gene>